<dbReference type="Pfam" id="PF26118">
    <property type="entry name" value="DUF8035"/>
    <property type="match status" value="1"/>
</dbReference>
<reference evidence="9" key="1">
    <citation type="journal article" date="2014" name="PLoS Genet.">
        <title>Signature Gene Expression Reveals Novel Clues to the Molecular Mechanisms of Dimorphic Transition in Penicillium marneffei.</title>
        <authorList>
            <person name="Yang E."/>
            <person name="Wang G."/>
            <person name="Cai J."/>
            <person name="Woo P.C."/>
            <person name="Lau S.K."/>
            <person name="Yuen K.-Y."/>
            <person name="Chow W.-N."/>
            <person name="Lin X."/>
        </authorList>
    </citation>
    <scope>NUCLEOTIDE SEQUENCE [LARGE SCALE GENOMIC DNA]</scope>
    <source>
        <strain evidence="9">PM1</strain>
    </source>
</reference>
<dbReference type="InterPro" id="IPR013154">
    <property type="entry name" value="ADH-like_N"/>
</dbReference>
<accession>A0A093VDJ2</accession>
<sequence length="872" mass="99129">MATIPKTQQAAQVVSPGEAFHISISDDIPVPEPGPNEVLVKLSCTGLCHSEVRAVLNWASYNPVIGHEGIGTIIKTHTTLAPSVASVGERVGVKWLYSACRECSVCRKGYYHNCARQANTSRHVPGTLQQYVVADARFLTRIPAGLKEEVAAPLLCAGLTMSGAFSRLDTDANIFLRGGAKKEDFWVVISGSGGGLGHIGVQIASRIKHYRVIAIDTGDDKRQLSLDCGAEAFIDFKTEPDVASRVHELTGGEGAHATIVVPGTKAAFEMAPSVVRNMGTIVCVGLPRNDVELPISATICAARGSSVGSEEQMTELLQHALAGLINPVVKVYEFEDAASLIRKFIDDAITGKVVVKIPQVSYSPFERSSHLLILKLNMPTYDEIRSATESVDSGGGRWDTERFARERDERIHRGPAPQPPPFRERERDRSRSRSRPPPPPPPEFERSDRRRRGSNRFEDRFERRFVEEDRYGPPGRRRDRFVEEDDYYATRGSGPLVHRREPSPPPFRPPRLVRRQSSLDTFDRIPARKAERAPPIRGVRPHRRSSPPRFVERDELYEEIDIAEPDEYGDEEFRHFREREMRRPVREEIVKERIIEKEKPYPRKGKTKMPRRLVDRRAVQELGYPYIEEERVIIIQKALSKELIDEIVTLSKEIRRRSETVVYRKYRSPSPPVRERELVERVVIATPSPRRSGRLVVEQSPSPIRAERFVVEQSPARTERLIVEHSPARTEHLIVERSPSPLRYRSPSRVRSGRYLDRPDIIESRPRSVSVNFPQRASDTIIVERRGEDSGQVVLVERPRRELDVSEEIRMLEEERRMLQIERRPEHVGSVDIIKDKVIRRSDGETDEIIEVKKDRKAPDSRIIRAMMATLT</sequence>
<dbReference type="InterPro" id="IPR013149">
    <property type="entry name" value="ADH-like_C"/>
</dbReference>
<feature type="region of interest" description="Disordered" evidence="7">
    <location>
        <begin position="404"/>
        <end position="455"/>
    </location>
</feature>
<dbReference type="GO" id="GO:0005737">
    <property type="term" value="C:cytoplasm"/>
    <property type="evidence" value="ECO:0007669"/>
    <property type="project" value="TreeGrafter"/>
</dbReference>
<evidence type="ECO:0000256" key="3">
    <source>
        <dbReference type="ARBA" id="ARBA00022723"/>
    </source>
</evidence>
<dbReference type="GO" id="GO:0004022">
    <property type="term" value="F:alcohol dehydrogenase (NAD+) activity"/>
    <property type="evidence" value="ECO:0007669"/>
    <property type="project" value="TreeGrafter"/>
</dbReference>
<dbReference type="eggNOG" id="ENOG502SSBZ">
    <property type="taxonomic scope" value="Eukaryota"/>
</dbReference>
<dbReference type="Gene3D" id="3.40.50.720">
    <property type="entry name" value="NAD(P)-binding Rossmann-like Domain"/>
    <property type="match status" value="1"/>
</dbReference>
<comment type="cofactor">
    <cofactor evidence="1">
        <name>Zn(2+)</name>
        <dbReference type="ChEBI" id="CHEBI:29105"/>
    </cofactor>
</comment>
<evidence type="ECO:0000256" key="2">
    <source>
        <dbReference type="ARBA" id="ARBA00008072"/>
    </source>
</evidence>
<evidence type="ECO:0000256" key="6">
    <source>
        <dbReference type="ARBA" id="ARBA00023027"/>
    </source>
</evidence>
<feature type="compositionally biased region" description="Basic and acidic residues" evidence="7">
    <location>
        <begin position="422"/>
        <end position="431"/>
    </location>
</feature>
<dbReference type="PANTHER" id="PTHR42940:SF2">
    <property type="entry name" value="DEHYDROGENASE FAMILY OXIDOREDUCTASE, PUTATIVE (JCVI)-RELATED"/>
    <property type="match status" value="1"/>
</dbReference>
<evidence type="ECO:0000259" key="8">
    <source>
        <dbReference type="SMART" id="SM00829"/>
    </source>
</evidence>
<keyword evidence="5" id="KW-0560">Oxidoreductase</keyword>
<organism evidence="9">
    <name type="scientific">Talaromyces marneffei PM1</name>
    <dbReference type="NCBI Taxonomy" id="1077442"/>
    <lineage>
        <taxon>Eukaryota</taxon>
        <taxon>Fungi</taxon>
        <taxon>Dikarya</taxon>
        <taxon>Ascomycota</taxon>
        <taxon>Pezizomycotina</taxon>
        <taxon>Eurotiomycetes</taxon>
        <taxon>Eurotiomycetidae</taxon>
        <taxon>Eurotiales</taxon>
        <taxon>Trichocomaceae</taxon>
        <taxon>Talaromyces</taxon>
        <taxon>Talaromyces sect. Talaromyces</taxon>
    </lineage>
</organism>
<evidence type="ECO:0000313" key="9">
    <source>
        <dbReference type="EMBL" id="KFX48014.1"/>
    </source>
</evidence>
<evidence type="ECO:0000256" key="1">
    <source>
        <dbReference type="ARBA" id="ARBA00001947"/>
    </source>
</evidence>
<feature type="domain" description="Enoyl reductase (ER)" evidence="8">
    <location>
        <begin position="17"/>
        <end position="355"/>
    </location>
</feature>
<dbReference type="InterPro" id="IPR058348">
    <property type="entry name" value="DUF8035"/>
</dbReference>
<comment type="similarity">
    <text evidence="2">Belongs to the zinc-containing alcohol dehydrogenase family.</text>
</comment>
<dbReference type="InterPro" id="IPR020843">
    <property type="entry name" value="ER"/>
</dbReference>
<dbReference type="PANTHER" id="PTHR42940">
    <property type="entry name" value="ALCOHOL DEHYDROGENASE 1-RELATED"/>
    <property type="match status" value="1"/>
</dbReference>
<dbReference type="SUPFAM" id="SSF50129">
    <property type="entry name" value="GroES-like"/>
    <property type="match status" value="1"/>
</dbReference>
<dbReference type="InterPro" id="IPR011032">
    <property type="entry name" value="GroES-like_sf"/>
</dbReference>
<dbReference type="SUPFAM" id="SSF51735">
    <property type="entry name" value="NAD(P)-binding Rossmann-fold domains"/>
    <property type="match status" value="1"/>
</dbReference>
<gene>
    <name evidence="9" type="ORF">GQ26_0130880</name>
</gene>
<dbReference type="FunFam" id="3.40.50.720:FF:000039">
    <property type="entry name" value="Alcohol dehydrogenase AdhP"/>
    <property type="match status" value="1"/>
</dbReference>
<dbReference type="AlphaFoldDB" id="A0A093VDJ2"/>
<comment type="caution">
    <text evidence="9">The sequence shown here is derived from an EMBL/GenBank/DDBJ whole genome shotgun (WGS) entry which is preliminary data.</text>
</comment>
<dbReference type="CDD" id="cd08297">
    <property type="entry name" value="CAD3"/>
    <property type="match status" value="1"/>
</dbReference>
<keyword evidence="4" id="KW-0862">Zinc</keyword>
<protein>
    <submittedName>
        <fullName evidence="9">Alcohol dehydrogenase 2</fullName>
    </submittedName>
</protein>
<dbReference type="InterPro" id="IPR036291">
    <property type="entry name" value="NAD(P)-bd_dom_sf"/>
</dbReference>
<feature type="region of interest" description="Disordered" evidence="7">
    <location>
        <begin position="470"/>
        <end position="512"/>
    </location>
</feature>
<keyword evidence="3" id="KW-0479">Metal-binding</keyword>
<proteinExistence type="inferred from homology"/>
<dbReference type="HOGENOM" id="CLU_329331_0_0_1"/>
<dbReference type="SMART" id="SM00829">
    <property type="entry name" value="PKS_ER"/>
    <property type="match status" value="1"/>
</dbReference>
<evidence type="ECO:0000256" key="5">
    <source>
        <dbReference type="ARBA" id="ARBA00023002"/>
    </source>
</evidence>
<dbReference type="Gene3D" id="3.90.180.10">
    <property type="entry name" value="Medium-chain alcohol dehydrogenases, catalytic domain"/>
    <property type="match status" value="1"/>
</dbReference>
<evidence type="ECO:0000256" key="4">
    <source>
        <dbReference type="ARBA" id="ARBA00022833"/>
    </source>
</evidence>
<evidence type="ECO:0000256" key="7">
    <source>
        <dbReference type="SAM" id="MobiDB-lite"/>
    </source>
</evidence>
<dbReference type="GO" id="GO:0046872">
    <property type="term" value="F:metal ion binding"/>
    <property type="evidence" value="ECO:0007669"/>
    <property type="project" value="UniProtKB-KW"/>
</dbReference>
<dbReference type="Pfam" id="PF08240">
    <property type="entry name" value="ADH_N"/>
    <property type="match status" value="1"/>
</dbReference>
<name>A0A093VDJ2_TALMA</name>
<keyword evidence="6" id="KW-0520">NAD</keyword>
<dbReference type="Pfam" id="PF00107">
    <property type="entry name" value="ADH_zinc_N"/>
    <property type="match status" value="1"/>
</dbReference>
<dbReference type="EMBL" id="JPOX01000013">
    <property type="protein sequence ID" value="KFX48014.1"/>
    <property type="molecule type" value="Genomic_DNA"/>
</dbReference>